<evidence type="ECO:0008006" key="9">
    <source>
        <dbReference type="Google" id="ProtNLM"/>
    </source>
</evidence>
<keyword evidence="4 6" id="KW-1133">Transmembrane helix</keyword>
<dbReference type="PANTHER" id="PTHR30482">
    <property type="entry name" value="HIGH-AFFINITY BRANCHED-CHAIN AMINO ACID TRANSPORT SYSTEM PERMEASE"/>
    <property type="match status" value="1"/>
</dbReference>
<sequence length="338" mass="36003">MLRHIKHALFPFPLVLVAVTGPFVLEPFDLVNLSACSAMAIGALGLAFVWGTLGILNLGHSAFFGIGAYAYAIAVSNFGDSTLAMLTGTILPVVCSLVLGSCLFFSRLSDVYLGVITLCVTLIFHSFMLSTADPWFHIGPVPLGGFNGVSAIPSLNMPGDPQAYLSTEATFSICLLALAGAYVLLSLVRSSDAGRIMTAIRESELRSELLGYDIRFYKLVGFALSAAIAGFGGTLYTAVMGFVSPNVFDLPQASQFVLWVIAGGLGTFVGPVVASLAFQLLSSQLGANQVFNTELIFGATIILFVLLAPQGLQPMIVRIPNLKLTYRFGIFRRKEKPA</sequence>
<evidence type="ECO:0000256" key="1">
    <source>
        <dbReference type="ARBA" id="ARBA00004651"/>
    </source>
</evidence>
<gene>
    <name evidence="7" type="ORF">BKD09_41650</name>
</gene>
<keyword evidence="5 6" id="KW-0472">Membrane</keyword>
<accession>A0A1L3FNH1</accession>
<dbReference type="GO" id="GO:0015658">
    <property type="term" value="F:branched-chain amino acid transmembrane transporter activity"/>
    <property type="evidence" value="ECO:0007669"/>
    <property type="project" value="InterPro"/>
</dbReference>
<dbReference type="EMBL" id="CP017637">
    <property type="protein sequence ID" value="APG14863.1"/>
    <property type="molecule type" value="Genomic_DNA"/>
</dbReference>
<keyword evidence="3 6" id="KW-0812">Transmembrane</keyword>
<feature type="transmembrane region" description="Helical" evidence="6">
    <location>
        <begin position="7"/>
        <end position="25"/>
    </location>
</feature>
<organism evidence="7 8">
    <name type="scientific">Bradyrhizobium japonicum</name>
    <dbReference type="NCBI Taxonomy" id="375"/>
    <lineage>
        <taxon>Bacteria</taxon>
        <taxon>Pseudomonadati</taxon>
        <taxon>Pseudomonadota</taxon>
        <taxon>Alphaproteobacteria</taxon>
        <taxon>Hyphomicrobiales</taxon>
        <taxon>Nitrobacteraceae</taxon>
        <taxon>Bradyrhizobium</taxon>
    </lineage>
</organism>
<dbReference type="PANTHER" id="PTHR30482:SF4">
    <property type="entry name" value="SLR1201 PROTEIN"/>
    <property type="match status" value="1"/>
</dbReference>
<dbReference type="Proteomes" id="UP000181962">
    <property type="component" value="Chromosome"/>
</dbReference>
<proteinExistence type="predicted"/>
<evidence type="ECO:0000313" key="8">
    <source>
        <dbReference type="Proteomes" id="UP000181962"/>
    </source>
</evidence>
<evidence type="ECO:0000256" key="2">
    <source>
        <dbReference type="ARBA" id="ARBA00022475"/>
    </source>
</evidence>
<dbReference type="Pfam" id="PF02653">
    <property type="entry name" value="BPD_transp_2"/>
    <property type="match status" value="1"/>
</dbReference>
<name>A0A1L3FNH1_BRAJP</name>
<protein>
    <recommendedName>
        <fullName evidence="9">Branched-chain amino acid ABC transporter permease</fullName>
    </recommendedName>
</protein>
<evidence type="ECO:0000256" key="3">
    <source>
        <dbReference type="ARBA" id="ARBA00022692"/>
    </source>
</evidence>
<reference evidence="7 8" key="1">
    <citation type="submission" date="2016-11" db="EMBL/GenBank/DDBJ databases">
        <title>Complete Genome Sequence of Bradyrhizobium sp. strain J5, an isolated from soybean nodule in Hokkaido.</title>
        <authorList>
            <person name="Kanehara K."/>
        </authorList>
    </citation>
    <scope>NUCLEOTIDE SEQUENCE [LARGE SCALE GENOMIC DNA]</scope>
    <source>
        <strain evidence="7 8">J5</strain>
    </source>
</reference>
<evidence type="ECO:0000256" key="4">
    <source>
        <dbReference type="ARBA" id="ARBA00022989"/>
    </source>
</evidence>
<dbReference type="OrthoDB" id="9804361at2"/>
<dbReference type="GO" id="GO:0005886">
    <property type="term" value="C:plasma membrane"/>
    <property type="evidence" value="ECO:0007669"/>
    <property type="project" value="UniProtKB-SubCell"/>
</dbReference>
<evidence type="ECO:0000256" key="6">
    <source>
        <dbReference type="SAM" id="Phobius"/>
    </source>
</evidence>
<feature type="transmembrane region" description="Helical" evidence="6">
    <location>
        <begin position="31"/>
        <end position="50"/>
    </location>
</feature>
<feature type="transmembrane region" description="Helical" evidence="6">
    <location>
        <begin position="112"/>
        <end position="132"/>
    </location>
</feature>
<dbReference type="AlphaFoldDB" id="A0A1L3FNH1"/>
<feature type="transmembrane region" description="Helical" evidence="6">
    <location>
        <begin position="169"/>
        <end position="188"/>
    </location>
</feature>
<feature type="transmembrane region" description="Helical" evidence="6">
    <location>
        <begin position="290"/>
        <end position="308"/>
    </location>
</feature>
<feature type="transmembrane region" description="Helical" evidence="6">
    <location>
        <begin position="216"/>
        <end position="236"/>
    </location>
</feature>
<evidence type="ECO:0000313" key="7">
    <source>
        <dbReference type="EMBL" id="APG14863.1"/>
    </source>
</evidence>
<feature type="transmembrane region" description="Helical" evidence="6">
    <location>
        <begin position="256"/>
        <end position="278"/>
    </location>
</feature>
<dbReference type="CDD" id="cd06581">
    <property type="entry name" value="TM_PBP1_LivM_like"/>
    <property type="match status" value="1"/>
</dbReference>
<dbReference type="InterPro" id="IPR043428">
    <property type="entry name" value="LivM-like"/>
</dbReference>
<dbReference type="RefSeq" id="WP_071916461.1">
    <property type="nucleotide sequence ID" value="NZ_CP017637.1"/>
</dbReference>
<feature type="transmembrane region" description="Helical" evidence="6">
    <location>
        <begin position="85"/>
        <end position="105"/>
    </location>
</feature>
<dbReference type="InterPro" id="IPR001851">
    <property type="entry name" value="ABC_transp_permease"/>
</dbReference>
<feature type="transmembrane region" description="Helical" evidence="6">
    <location>
        <begin position="62"/>
        <end position="79"/>
    </location>
</feature>
<comment type="subcellular location">
    <subcellularLocation>
        <location evidence="1">Cell membrane</location>
        <topology evidence="1">Multi-pass membrane protein</topology>
    </subcellularLocation>
</comment>
<keyword evidence="2" id="KW-1003">Cell membrane</keyword>
<evidence type="ECO:0000256" key="5">
    <source>
        <dbReference type="ARBA" id="ARBA00023136"/>
    </source>
</evidence>